<dbReference type="HOGENOM" id="CLU_356791_0_0_1"/>
<accession>A0A0C3CVC7</accession>
<protein>
    <submittedName>
        <fullName evidence="1">Uncharacterized protein</fullName>
    </submittedName>
</protein>
<reference evidence="2" key="2">
    <citation type="submission" date="2015-01" db="EMBL/GenBank/DDBJ databases">
        <title>Evolutionary Origins and Diversification of the Mycorrhizal Mutualists.</title>
        <authorList>
            <consortium name="DOE Joint Genome Institute"/>
            <consortium name="Mycorrhizal Genomics Consortium"/>
            <person name="Kohler A."/>
            <person name="Kuo A."/>
            <person name="Nagy L.G."/>
            <person name="Floudas D."/>
            <person name="Copeland A."/>
            <person name="Barry K.W."/>
            <person name="Cichocki N."/>
            <person name="Veneault-Fourrey C."/>
            <person name="LaButti K."/>
            <person name="Lindquist E.A."/>
            <person name="Lipzen A."/>
            <person name="Lundell T."/>
            <person name="Morin E."/>
            <person name="Murat C."/>
            <person name="Riley R."/>
            <person name="Ohm R."/>
            <person name="Sun H."/>
            <person name="Tunlid A."/>
            <person name="Henrissat B."/>
            <person name="Grigoriev I.V."/>
            <person name="Hibbett D.S."/>
            <person name="Martin F."/>
        </authorList>
    </citation>
    <scope>NUCLEOTIDE SEQUENCE [LARGE SCALE GENOMIC DNA]</scope>
    <source>
        <strain evidence="2">Zn</strain>
    </source>
</reference>
<dbReference type="InParanoid" id="A0A0C3CVC7"/>
<dbReference type="OrthoDB" id="4753470at2759"/>
<evidence type="ECO:0000313" key="1">
    <source>
        <dbReference type="EMBL" id="KIN02959.1"/>
    </source>
</evidence>
<organism evidence="1 2">
    <name type="scientific">Oidiodendron maius (strain Zn)</name>
    <dbReference type="NCBI Taxonomy" id="913774"/>
    <lineage>
        <taxon>Eukaryota</taxon>
        <taxon>Fungi</taxon>
        <taxon>Dikarya</taxon>
        <taxon>Ascomycota</taxon>
        <taxon>Pezizomycotina</taxon>
        <taxon>Leotiomycetes</taxon>
        <taxon>Leotiomycetes incertae sedis</taxon>
        <taxon>Myxotrichaceae</taxon>
        <taxon>Oidiodendron</taxon>
    </lineage>
</organism>
<keyword evidence="2" id="KW-1185">Reference proteome</keyword>
<dbReference type="AlphaFoldDB" id="A0A0C3CVC7"/>
<dbReference type="Proteomes" id="UP000054321">
    <property type="component" value="Unassembled WGS sequence"/>
</dbReference>
<gene>
    <name evidence="1" type="ORF">OIDMADRAFT_178728</name>
</gene>
<proteinExistence type="predicted"/>
<sequence length="718" mass="80907">MPLNSGFQLSVELTNVFGGAAAAVSAVKDLISFSRELKKSGSDIVVEEDLADIFGRGRVVPDLKAKFKEVILARTGITPIHGDCVIQLQYGPGPTVNRAFTDQGGRYLSTVIQLSCLAWMHDRTELSSALIECMRKRLEMNIPGANSDPGFDGVFNTLEACSSQTSAFAWNDFARQVRSTIERAYPPFKYQGLYILNRIERLSPNILLAAMDYLYLVQSLPEDRKMILQSQEGMIPLIVWAHNILGLTVRVHQKAERGIIFGTGAPQVTIQFDLGVNPEESTEILLLDQDINVVLKCGPSDNTITKIRSQERHLLRGYGSEHLRRKFNEYFVTEIDDPVYKDTIQFILAFIILRSSTLRLCTPGYGETLKSHPCSCKLEQWRIYDAGDVIFYGLEYDRSEVQSYVNQKGLSALTEANFPSSIEQYLAKLLKTNDMNQTADQDGILASNRRMLEYFITSLATFILIFAHVLEVKECNELPLVFDIEGISKRPDIHYQLLDCKPIFLAESDIFYYISGLMIGSNLTPTHYNDCFLVSDFGWSTFLSSCGDSIPAKVRPELLHIRRGVPTNGKTGERKLRIADAPTRIASLPPVSVLDRQGEYVPRCAIRVNSRTEYYASRSREFLLSIRFELDHQFSLDSLNTEVYTSYRNLHRSLWSVESSNTYKRFMHSQHLLAKAKLGTKLGIDVATVQGYGWEAEAYSQNLSSKEKNFISLVAGDP</sequence>
<dbReference type="STRING" id="913774.A0A0C3CVC7"/>
<dbReference type="EMBL" id="KN832874">
    <property type="protein sequence ID" value="KIN02959.1"/>
    <property type="molecule type" value="Genomic_DNA"/>
</dbReference>
<evidence type="ECO:0000313" key="2">
    <source>
        <dbReference type="Proteomes" id="UP000054321"/>
    </source>
</evidence>
<reference evidence="1 2" key="1">
    <citation type="submission" date="2014-04" db="EMBL/GenBank/DDBJ databases">
        <authorList>
            <consortium name="DOE Joint Genome Institute"/>
            <person name="Kuo A."/>
            <person name="Martino E."/>
            <person name="Perotto S."/>
            <person name="Kohler A."/>
            <person name="Nagy L.G."/>
            <person name="Floudas D."/>
            <person name="Copeland A."/>
            <person name="Barry K.W."/>
            <person name="Cichocki N."/>
            <person name="Veneault-Fourrey C."/>
            <person name="LaButti K."/>
            <person name="Lindquist E.A."/>
            <person name="Lipzen A."/>
            <person name="Lundell T."/>
            <person name="Morin E."/>
            <person name="Murat C."/>
            <person name="Sun H."/>
            <person name="Tunlid A."/>
            <person name="Henrissat B."/>
            <person name="Grigoriev I.V."/>
            <person name="Hibbett D.S."/>
            <person name="Martin F."/>
            <person name="Nordberg H.P."/>
            <person name="Cantor M.N."/>
            <person name="Hua S.X."/>
        </authorList>
    </citation>
    <scope>NUCLEOTIDE SEQUENCE [LARGE SCALE GENOMIC DNA]</scope>
    <source>
        <strain evidence="1 2">Zn</strain>
    </source>
</reference>
<name>A0A0C3CVC7_OIDMZ</name>